<reference evidence="3 4" key="1">
    <citation type="journal article" date="2015" name="PLoS Pathog.">
        <title>Leptomonas seymouri: Adaptations to the Dixenous Life Cycle Analyzed by Genome Sequencing, Transcriptome Profiling and Co-infection with Leishmania donovani.</title>
        <authorList>
            <person name="Kraeva N."/>
            <person name="Butenko A."/>
            <person name="Hlavacova J."/>
            <person name="Kostygov A."/>
            <person name="Myskova J."/>
            <person name="Grybchuk D."/>
            <person name="Lestinova T."/>
            <person name="Votypka J."/>
            <person name="Volf P."/>
            <person name="Opperdoes F."/>
            <person name="Flegontov P."/>
            <person name="Lukes J."/>
            <person name="Yurchenko V."/>
        </authorList>
    </citation>
    <scope>NUCLEOTIDE SEQUENCE [LARGE SCALE GENOMIC DNA]</scope>
    <source>
        <strain evidence="3 4">ATCC 30220</strain>
    </source>
</reference>
<dbReference type="Proteomes" id="UP000038009">
    <property type="component" value="Unassembled WGS sequence"/>
</dbReference>
<sequence>MSADPEVLLAKYQRDFAAYENFLQGGAQTPSHIDPNETVLALNDADDQEDEAGDGLLYEGEAADEQSAGRHHAAHPHARSGDDPSTPPPSTAAATSGASASPAARPPAPHHAISGTAAAAVARAIAAHGGLDGPVYNSHRRVGHSNASNGIPLTNSRSQGQLMSSAPRPLYSTRTTNSRRHSSTGPMDEIDQLIEERLQSVGRYRSSAPPDALYIKSQAWSLRRRQINDAMRREQEALQLSACTFKPQLGPAAEAETAPGYLDPAGDEGPYAVASVAVTEDPAVAQHLARLEEARRRRREAQARLDGSRNPKWTGRTTVPCEFQLGGRVAEPIPSLRKPCQPWSGEAGSCPRGAHNAPSTATKSESKPRIAFGTVVSAERSSTSPHVPNRRSGGRANGSGATTRRRPNDQSVSHSDERQPLICAPPSQQQQRQKQDTAKERALSTADDDPDVDPDSVSAAAAATGVERSPIYAHDLVQRLSDQLSKKDAIIQEKMEDLERLHLELEAVKDTLRQISSLGTAQQ</sequence>
<feature type="compositionally biased region" description="Basic and acidic residues" evidence="2">
    <location>
        <begin position="433"/>
        <end position="442"/>
    </location>
</feature>
<feature type="coiled-coil region" evidence="1">
    <location>
        <begin position="491"/>
        <end position="518"/>
    </location>
</feature>
<feature type="region of interest" description="Disordered" evidence="2">
    <location>
        <begin position="136"/>
        <end position="188"/>
    </location>
</feature>
<evidence type="ECO:0000313" key="4">
    <source>
        <dbReference type="Proteomes" id="UP000038009"/>
    </source>
</evidence>
<feature type="region of interest" description="Disordered" evidence="2">
    <location>
        <begin position="26"/>
        <end position="115"/>
    </location>
</feature>
<comment type="caution">
    <text evidence="3">The sequence shown here is derived from an EMBL/GenBank/DDBJ whole genome shotgun (WGS) entry which is preliminary data.</text>
</comment>
<feature type="compositionally biased region" description="Acidic residues" evidence="2">
    <location>
        <begin position="44"/>
        <end position="53"/>
    </location>
</feature>
<proteinExistence type="predicted"/>
<feature type="compositionally biased region" description="Polar residues" evidence="2">
    <location>
        <begin position="145"/>
        <end position="164"/>
    </location>
</feature>
<keyword evidence="4" id="KW-1185">Reference proteome</keyword>
<organism evidence="3 4">
    <name type="scientific">Leptomonas seymouri</name>
    <dbReference type="NCBI Taxonomy" id="5684"/>
    <lineage>
        <taxon>Eukaryota</taxon>
        <taxon>Discoba</taxon>
        <taxon>Euglenozoa</taxon>
        <taxon>Kinetoplastea</taxon>
        <taxon>Metakinetoplastina</taxon>
        <taxon>Trypanosomatida</taxon>
        <taxon>Trypanosomatidae</taxon>
        <taxon>Leishmaniinae</taxon>
        <taxon>Leptomonas</taxon>
    </lineage>
</organism>
<name>A0A0N0P4I2_LEPSE</name>
<gene>
    <name evidence="3" type="ORF">ABL78_6085</name>
</gene>
<evidence type="ECO:0000256" key="2">
    <source>
        <dbReference type="SAM" id="MobiDB-lite"/>
    </source>
</evidence>
<dbReference type="AlphaFoldDB" id="A0A0N0P4I2"/>
<feature type="region of interest" description="Disordered" evidence="2">
    <location>
        <begin position="338"/>
        <end position="456"/>
    </location>
</feature>
<dbReference type="VEuPathDB" id="TriTrypDB:Lsey_0226_0060"/>
<evidence type="ECO:0000313" key="3">
    <source>
        <dbReference type="EMBL" id="KPI84857.1"/>
    </source>
</evidence>
<feature type="compositionally biased region" description="Basic residues" evidence="2">
    <location>
        <begin position="69"/>
        <end position="78"/>
    </location>
</feature>
<feature type="compositionally biased region" description="Low complexity" evidence="2">
    <location>
        <begin position="91"/>
        <end position="103"/>
    </location>
</feature>
<keyword evidence="1" id="KW-0175">Coiled coil</keyword>
<accession>A0A0N0P4I2</accession>
<dbReference type="OMA" id="GARDMVC"/>
<dbReference type="EMBL" id="LJSK01000226">
    <property type="protein sequence ID" value="KPI84857.1"/>
    <property type="molecule type" value="Genomic_DNA"/>
</dbReference>
<protein>
    <submittedName>
        <fullName evidence="3">Uncharacterized protein</fullName>
    </submittedName>
</protein>
<evidence type="ECO:0000256" key="1">
    <source>
        <dbReference type="SAM" id="Coils"/>
    </source>
</evidence>
<dbReference type="OrthoDB" id="266440at2759"/>